<dbReference type="Pfam" id="PF02685">
    <property type="entry name" value="Glucokinase"/>
    <property type="match status" value="1"/>
</dbReference>
<keyword evidence="1" id="KW-0808">Transferase</keyword>
<dbReference type="InterPro" id="IPR043129">
    <property type="entry name" value="ATPase_NBD"/>
</dbReference>
<dbReference type="InterPro" id="IPR003836">
    <property type="entry name" value="Glucokinase"/>
</dbReference>
<accession>A0AAE3W9I0</accession>
<reference evidence="4" key="1">
    <citation type="submission" date="2022-07" db="EMBL/GenBank/DDBJ databases">
        <authorList>
            <person name="Otstavnykh N."/>
            <person name="Isaeva M."/>
            <person name="Bystritskaya E."/>
        </authorList>
    </citation>
    <scope>NUCLEOTIDE SEQUENCE</scope>
    <source>
        <strain evidence="4">KCTC 52189</strain>
    </source>
</reference>
<dbReference type="EMBL" id="JANHAX010000001">
    <property type="protein sequence ID" value="MDQ2088559.1"/>
    <property type="molecule type" value="Genomic_DNA"/>
</dbReference>
<dbReference type="GO" id="GO:0005536">
    <property type="term" value="F:D-glucose binding"/>
    <property type="evidence" value="ECO:0007669"/>
    <property type="project" value="InterPro"/>
</dbReference>
<evidence type="ECO:0000256" key="1">
    <source>
        <dbReference type="ARBA" id="ARBA00022679"/>
    </source>
</evidence>
<name>A0AAE3W9I0_9RHOB</name>
<sequence>MVRPFLVADIGGTTSRFALSDGVRLRHDSIRRIANVRASGIAVLLQEYLKDVEVTPAVVCLAAAGPVSGETIRLTNRNWQISRAEIARATGCTDVVLLNDLQAMGYALAVSGIAGSAIEQPRLVLALGTGNNAAVAHPLPDGKVWVPPAEHGYHSLPFTTPEDASLLAALIQDFGSSAIEAALSGPGLRRLHRLRTGESRPADDIAAPAPGCEATLAAALRLLGAYLGSLALTHLPYGGLYLAGAVGRALYQHLSDPGFQHHYGARGAYSDLMRQFPLRLITDEAAPLHGAALCLAQSR</sequence>
<organism evidence="4 5">
    <name type="scientific">Marimonas arenosa</name>
    <dbReference type="NCBI Taxonomy" id="1795305"/>
    <lineage>
        <taxon>Bacteria</taxon>
        <taxon>Pseudomonadati</taxon>
        <taxon>Pseudomonadota</taxon>
        <taxon>Alphaproteobacteria</taxon>
        <taxon>Rhodobacterales</taxon>
        <taxon>Paracoccaceae</taxon>
        <taxon>Marimonas</taxon>
    </lineage>
</organism>
<dbReference type="PANTHER" id="PTHR47690:SF1">
    <property type="entry name" value="GLUCOKINASE"/>
    <property type="match status" value="1"/>
</dbReference>
<comment type="caution">
    <text evidence="4">The sequence shown here is derived from an EMBL/GenBank/DDBJ whole genome shotgun (WGS) entry which is preliminary data.</text>
</comment>
<dbReference type="CDD" id="cd24008">
    <property type="entry name" value="ASKHA_NBD_GLK"/>
    <property type="match status" value="1"/>
</dbReference>
<keyword evidence="5" id="KW-1185">Reference proteome</keyword>
<dbReference type="Gene3D" id="3.30.420.40">
    <property type="match status" value="1"/>
</dbReference>
<dbReference type="InterPro" id="IPR050201">
    <property type="entry name" value="Bacterial_glucokinase"/>
</dbReference>
<dbReference type="Proteomes" id="UP001226762">
    <property type="component" value="Unassembled WGS sequence"/>
</dbReference>
<dbReference type="AlphaFoldDB" id="A0AAE3W9I0"/>
<dbReference type="GO" id="GO:0005829">
    <property type="term" value="C:cytosol"/>
    <property type="evidence" value="ECO:0007669"/>
    <property type="project" value="TreeGrafter"/>
</dbReference>
<evidence type="ECO:0000256" key="3">
    <source>
        <dbReference type="RuleBase" id="RU004046"/>
    </source>
</evidence>
<dbReference type="SUPFAM" id="SSF53067">
    <property type="entry name" value="Actin-like ATPase domain"/>
    <property type="match status" value="1"/>
</dbReference>
<evidence type="ECO:0000256" key="2">
    <source>
        <dbReference type="ARBA" id="ARBA00022777"/>
    </source>
</evidence>
<reference evidence="4" key="2">
    <citation type="submission" date="2023-02" db="EMBL/GenBank/DDBJ databases">
        <title>'Rhodoalgimonas zhirmunskyi' gen. nov., isolated from a red alga.</title>
        <authorList>
            <person name="Nedashkovskaya O.I."/>
            <person name="Otstavnykh N.Y."/>
            <person name="Bystritskaya E.P."/>
            <person name="Balabanova L.A."/>
            <person name="Isaeva M.P."/>
        </authorList>
    </citation>
    <scope>NUCLEOTIDE SEQUENCE</scope>
    <source>
        <strain evidence="4">KCTC 52189</strain>
    </source>
</reference>
<gene>
    <name evidence="4" type="ORF">NO357_01420</name>
</gene>
<comment type="similarity">
    <text evidence="3">Belongs to the bacterial glucokinase family.</text>
</comment>
<keyword evidence="2" id="KW-0418">Kinase</keyword>
<dbReference type="GO" id="GO:0006096">
    <property type="term" value="P:glycolytic process"/>
    <property type="evidence" value="ECO:0007669"/>
    <property type="project" value="InterPro"/>
</dbReference>
<evidence type="ECO:0000313" key="5">
    <source>
        <dbReference type="Proteomes" id="UP001226762"/>
    </source>
</evidence>
<dbReference type="Gene3D" id="3.40.367.20">
    <property type="match status" value="1"/>
</dbReference>
<dbReference type="GO" id="GO:0005524">
    <property type="term" value="F:ATP binding"/>
    <property type="evidence" value="ECO:0007669"/>
    <property type="project" value="InterPro"/>
</dbReference>
<dbReference type="GO" id="GO:0004340">
    <property type="term" value="F:glucokinase activity"/>
    <property type="evidence" value="ECO:0007669"/>
    <property type="project" value="InterPro"/>
</dbReference>
<protein>
    <submittedName>
        <fullName evidence="4">Glucokinase</fullName>
    </submittedName>
</protein>
<proteinExistence type="inferred from homology"/>
<dbReference type="PANTHER" id="PTHR47690">
    <property type="entry name" value="GLUCOKINASE"/>
    <property type="match status" value="1"/>
</dbReference>
<evidence type="ECO:0000313" key="4">
    <source>
        <dbReference type="EMBL" id="MDQ2088559.1"/>
    </source>
</evidence>